<dbReference type="AlphaFoldDB" id="A0A1G4IUX0"/>
<dbReference type="Gene3D" id="6.10.250.1790">
    <property type="match status" value="1"/>
</dbReference>
<dbReference type="EMBL" id="LT598478">
    <property type="protein sequence ID" value="SCU80576.1"/>
    <property type="molecule type" value="Genomic_DNA"/>
</dbReference>
<dbReference type="InterPro" id="IPR019496">
    <property type="entry name" value="NUFIP1_cons_dom"/>
</dbReference>
<dbReference type="Proteomes" id="UP000191144">
    <property type="component" value="Chromosome B"/>
</dbReference>
<dbReference type="Pfam" id="PF10453">
    <property type="entry name" value="NUFIP1"/>
    <property type="match status" value="1"/>
</dbReference>
<name>A0A1G4IUX0_9SACH</name>
<feature type="region of interest" description="Disordered" evidence="1">
    <location>
        <begin position="300"/>
        <end position="354"/>
    </location>
</feature>
<dbReference type="OrthoDB" id="273070at2759"/>
<feature type="domain" description="FMR1-interacting protein 1 conserved" evidence="2">
    <location>
        <begin position="178"/>
        <end position="226"/>
    </location>
</feature>
<evidence type="ECO:0000313" key="4">
    <source>
        <dbReference type="Proteomes" id="UP000191144"/>
    </source>
</evidence>
<protein>
    <submittedName>
        <fullName evidence="3">LAME_0B03796g1_1</fullName>
    </submittedName>
</protein>
<accession>A0A1G4IUX0</accession>
<proteinExistence type="predicted"/>
<feature type="compositionally biased region" description="Basic and acidic residues" evidence="1">
    <location>
        <begin position="340"/>
        <end position="354"/>
    </location>
</feature>
<feature type="compositionally biased region" description="Low complexity" evidence="1">
    <location>
        <begin position="316"/>
        <end position="328"/>
    </location>
</feature>
<evidence type="ECO:0000259" key="2">
    <source>
        <dbReference type="Pfam" id="PF10453"/>
    </source>
</evidence>
<sequence length="354" mass="40881">MSYNGNLGFDSLHQHSKNIPRPTSSGQILDQNARINGNADPARQLYSSNNQQAYYSNYATYGFSQGQPQMSYNAYHPYHNNPMQQQRSQAFYGAPPYYNQPAPAPAPYFHGLQGHQREQTPFFNAQVSYSTGHNETPKNDHTDEENRLEMKAPEKTNIDTKETVADCLSQKKKEETEKKSVAIQGTSITLESEHDIKQWREERRKMWLVKISNQREKHKADLGVEEVEPNNNLSFQSARKDKQFIQNIQNQISRYNPSPNLSLNLVQRTMAEENTSLLNFIKELGDAKLLEYELNEEEKEKLFGSGRRGRNKVDHNNNYNDNNTNKRTANSRHGPSRYEGNTKRQRVQEHNKGN</sequence>
<evidence type="ECO:0000256" key="1">
    <source>
        <dbReference type="SAM" id="MobiDB-lite"/>
    </source>
</evidence>
<evidence type="ECO:0000313" key="3">
    <source>
        <dbReference type="EMBL" id="SCU80576.1"/>
    </source>
</evidence>
<keyword evidence="4" id="KW-1185">Reference proteome</keyword>
<reference evidence="4" key="1">
    <citation type="submission" date="2016-03" db="EMBL/GenBank/DDBJ databases">
        <authorList>
            <person name="Devillers Hugo."/>
        </authorList>
    </citation>
    <scope>NUCLEOTIDE SEQUENCE [LARGE SCALE GENOMIC DNA]</scope>
</reference>
<gene>
    <name evidence="3" type="ORF">LAME_0B03796G</name>
</gene>
<feature type="region of interest" description="Disordered" evidence="1">
    <location>
        <begin position="1"/>
        <end position="27"/>
    </location>
</feature>
<organism evidence="3 4">
    <name type="scientific">Lachancea meyersii CBS 8951</name>
    <dbReference type="NCBI Taxonomy" id="1266667"/>
    <lineage>
        <taxon>Eukaryota</taxon>
        <taxon>Fungi</taxon>
        <taxon>Dikarya</taxon>
        <taxon>Ascomycota</taxon>
        <taxon>Saccharomycotina</taxon>
        <taxon>Saccharomycetes</taxon>
        <taxon>Saccharomycetales</taxon>
        <taxon>Saccharomycetaceae</taxon>
        <taxon>Lachancea</taxon>
    </lineage>
</organism>